<dbReference type="EMBL" id="KT001918">
    <property type="protein sequence ID" value="AKU44505.1"/>
    <property type="molecule type" value="Genomic_DNA"/>
</dbReference>
<dbReference type="InterPro" id="IPR049027">
    <property type="entry name" value="Gp6_C-I"/>
</dbReference>
<keyword evidence="8" id="KW-1185">Reference proteome</keyword>
<dbReference type="Gene3D" id="3.30.300.200">
    <property type="match status" value="1"/>
</dbReference>
<dbReference type="Proteomes" id="UP000203408">
    <property type="component" value="Segment"/>
</dbReference>
<dbReference type="InterPro" id="IPR049028">
    <property type="entry name" value="gp6_C-II"/>
</dbReference>
<evidence type="ECO:0000259" key="6">
    <source>
        <dbReference type="Pfam" id="PF21871"/>
    </source>
</evidence>
<feature type="domain" description="Baseplate wedge protein gp6 C-terminal" evidence="6">
    <location>
        <begin position="408"/>
        <end position="483"/>
    </location>
</feature>
<dbReference type="GeneID" id="26613384"/>
<proteinExistence type="evidence at transcript level"/>
<dbReference type="KEGG" id="vg:26613384"/>
<dbReference type="Pfam" id="PF21871">
    <property type="entry name" value="Gp6_C-III"/>
    <property type="match status" value="1"/>
</dbReference>
<dbReference type="GO" id="GO:0098003">
    <property type="term" value="P:viral tail assembly"/>
    <property type="evidence" value="ECO:0007669"/>
    <property type="project" value="UniProtKB-KW"/>
</dbReference>
<dbReference type="HAMAP" id="MF_04102">
    <property type="entry name" value="BP06_T4"/>
    <property type="match status" value="1"/>
</dbReference>
<evidence type="ECO:0000259" key="4">
    <source>
        <dbReference type="Pfam" id="PF21472"/>
    </source>
</evidence>
<organism evidence="7 8">
    <name type="scientific">Klebsiella phage Matisse</name>
    <dbReference type="NCBI Taxonomy" id="1675607"/>
    <lineage>
        <taxon>Viruses</taxon>
        <taxon>Duplodnaviria</taxon>
        <taxon>Heunggongvirae</taxon>
        <taxon>Uroviricota</taxon>
        <taxon>Caudoviricetes</taxon>
        <taxon>Pantevenvirales</taxon>
        <taxon>Straboviridae</taxon>
        <taxon>Slopekvirus</taxon>
        <taxon>Slopekvirus matisse</taxon>
    </lineage>
</organism>
<reference evidence="7 8" key="1">
    <citation type="journal article" date="2015" name="Genome Announc.">
        <title>Complete Genome Sequence of Carbapenemase-Producing Klebsiella pneumoniae Myophage Matisse.</title>
        <authorList>
            <person name="Provasek V.E."/>
            <person name="Lessor L.E."/>
            <person name="Cahill J.L."/>
            <person name="Rasche E.S."/>
            <person name="Kuty Everett G.F."/>
        </authorList>
    </citation>
    <scope>NUCLEOTIDE SEQUENCE [LARGE SCALE GENOMIC DNA]</scope>
</reference>
<name>A0A0K1LQT7_9CAUD</name>
<evidence type="ECO:0000259" key="2">
    <source>
        <dbReference type="Pfam" id="PF21379"/>
    </source>
</evidence>
<dbReference type="InterPro" id="IPR034698">
    <property type="entry name" value="GP6_T4"/>
</dbReference>
<accession>A0A0K1LQT7</accession>
<evidence type="ECO:0000256" key="1">
    <source>
        <dbReference type="HAMAP-Rule" id="MF_04102"/>
    </source>
</evidence>
<gene>
    <name evidence="7" type="ORF">CPT_Matisse201</name>
</gene>
<feature type="domain" description="Baseplate wedge protein gp6-like N-terminal helical" evidence="2">
    <location>
        <begin position="24"/>
        <end position="97"/>
    </location>
</feature>
<keyword evidence="1" id="KW-0946">Virion</keyword>
<dbReference type="InterPro" id="IPR049026">
    <property type="entry name" value="Gp6-like_N"/>
</dbReference>
<keyword evidence="1" id="KW-1188">Viral release from host cell</keyword>
<feature type="domain" description="Baseplate wedge protein gp6" evidence="5">
    <location>
        <begin position="104"/>
        <end position="167"/>
    </location>
</feature>
<dbReference type="RefSeq" id="YP_009194445.1">
    <property type="nucleotide sequence ID" value="NC_028750.1"/>
</dbReference>
<evidence type="ECO:0000313" key="7">
    <source>
        <dbReference type="EMBL" id="AKU44505.1"/>
    </source>
</evidence>
<dbReference type="Pfam" id="PF21515">
    <property type="entry name" value="Gp6_2nd"/>
    <property type="match status" value="1"/>
</dbReference>
<dbReference type="Pfam" id="PF21387">
    <property type="entry name" value="Gp6_C-I"/>
    <property type="match status" value="1"/>
</dbReference>
<keyword evidence="1" id="KW-1245">Viral tail assembly</keyword>
<sequence length="641" mass="71192">MATAKTKTVKKQINQIPDIFIGGTFEEIKTDLIDWLGGQEEFKDYDFSGSRMNVLIDLLSYATLYIQQMGNTALFESFIRTAALRSSVVQSAQELGYMPDSRTAASTAVMITAANPLTPTSIRIPRGTKFIGTVKNTDSYSFVVSDDVVIVRDSNNNYTSMLNLVQGRLVRTELIYDGSSILIRDPNIDRSQVRLTVNGAQWDDWTNESIVNATGASTIYYMRETVDGHTEVYFGEGEASQQVAGGALTAEYIGGLKPANGSTIVIEYLSTDGEAANGAKDFIYVDTLTNISITAIKENPTNTPDYVGADGGGDPEDIERIRELAPVMRETQRRCVTASDYESFLSHRFGSIIQAVQCFTDNEKPGYAFISVKPKSGLRLTSVQKEDMQTYLSKYNLATITPSIMDPNYLYIVQSVKVTYDISKLTESEEWLRGQVISSIDSYYTDNVEIFNKSFSVSKMLTYVDQSDTSIIGSEADIKLLREIDNYYSAPMSGIHFLNQVESKSIISSTFKFTNEEDESYVVRYASTEMDRDGNAKIVIGPFKDGDISIAAYTGDDFEKLTDAGTRNKYYEVGSVSHYTDFISFDLGVLNVSADSFSAAYIELTAKPLEETIFTRDGSLIVFENDLRPQYTTLTMNPISQ</sequence>
<dbReference type="Pfam" id="PF21472">
    <property type="entry name" value="gp6_C-domII"/>
    <property type="match status" value="1"/>
</dbReference>
<comment type="induction">
    <text evidence="1">Expressed in the late phase of the viral replicative cycle.</text>
</comment>
<protein>
    <recommendedName>
        <fullName evidence="1">Baseplate wedge protein gp6</fullName>
    </recommendedName>
</protein>
<feature type="domain" description="Baseplate structural protein gp6 C-terminal" evidence="3">
    <location>
        <begin position="337"/>
        <end position="405"/>
    </location>
</feature>
<evidence type="ECO:0000259" key="3">
    <source>
        <dbReference type="Pfam" id="PF21387"/>
    </source>
</evidence>
<keyword evidence="1" id="KW-1226">Viral baseplate protein</keyword>
<feature type="domain" description="Baseplate structural protein gp6 C-terminal" evidence="4">
    <location>
        <begin position="491"/>
        <end position="597"/>
    </location>
</feature>
<comment type="subunit">
    <text evidence="1">Homodimer; each gp6 molecule in the ring interacts with its two neighbors, forming an N-terminal dimer with one and a C-terminal dimer with the other.</text>
</comment>
<comment type="function">
    <text evidence="1">Baseplate protein that is located next to the tail tube (inner baseplate). Involved in the tail assembly. Involved in sheath contraction.</text>
</comment>
<evidence type="ECO:0000313" key="8">
    <source>
        <dbReference type="Proteomes" id="UP000203408"/>
    </source>
</evidence>
<comment type="subcellular location">
    <subcellularLocation>
        <location evidence="1">Virion</location>
    </subcellularLocation>
    <text evidence="1">12 copies of gp6 form a continuous ring that makes up most of the inner baseplate.</text>
</comment>
<comment type="similarity">
    <text evidence="1">Belongs to the T4likevirus baseplate wedge protein gp6 family.</text>
</comment>
<dbReference type="InterPro" id="IPR054065">
    <property type="entry name" value="Gp6_C-III"/>
</dbReference>
<dbReference type="InterPro" id="IPR049029">
    <property type="entry name" value="Gp6_II_1st"/>
</dbReference>
<evidence type="ECO:0000259" key="5">
    <source>
        <dbReference type="Pfam" id="PF21515"/>
    </source>
</evidence>
<dbReference type="Pfam" id="PF21379">
    <property type="entry name" value="Gp6-like_1st"/>
    <property type="match status" value="1"/>
</dbReference>
<keyword evidence="1" id="KW-1227">Viral tail protein</keyword>
<dbReference type="GO" id="GO:0098025">
    <property type="term" value="C:virus tail, baseplate"/>
    <property type="evidence" value="ECO:0007669"/>
    <property type="project" value="UniProtKB-UniRule"/>
</dbReference>